<sequence length="34" mass="3886">MLSNFSFPSQDEIVFSIKATRSCFTFCTIDFVCT</sequence>
<protein>
    <submittedName>
        <fullName evidence="1">Uncharacterized protein</fullName>
    </submittedName>
</protein>
<proteinExistence type="predicted"/>
<reference evidence="1 2" key="1">
    <citation type="journal article" date="2021" name="Commun. Biol.">
        <title>The genome of Shorea leprosula (Dipterocarpaceae) highlights the ecological relevance of drought in aseasonal tropical rainforests.</title>
        <authorList>
            <person name="Ng K.K.S."/>
            <person name="Kobayashi M.J."/>
            <person name="Fawcett J.A."/>
            <person name="Hatakeyama M."/>
            <person name="Paape T."/>
            <person name="Ng C.H."/>
            <person name="Ang C.C."/>
            <person name="Tnah L.H."/>
            <person name="Lee C.T."/>
            <person name="Nishiyama T."/>
            <person name="Sese J."/>
            <person name="O'Brien M.J."/>
            <person name="Copetti D."/>
            <person name="Mohd Noor M.I."/>
            <person name="Ong R.C."/>
            <person name="Putra M."/>
            <person name="Sireger I.Z."/>
            <person name="Indrioko S."/>
            <person name="Kosugi Y."/>
            <person name="Izuno A."/>
            <person name="Isagi Y."/>
            <person name="Lee S.L."/>
            <person name="Shimizu K.K."/>
        </authorList>
    </citation>
    <scope>NUCLEOTIDE SEQUENCE [LARGE SCALE GENOMIC DNA]</scope>
    <source>
        <strain evidence="1">214</strain>
    </source>
</reference>
<dbReference type="Proteomes" id="UP001054252">
    <property type="component" value="Unassembled WGS sequence"/>
</dbReference>
<comment type="caution">
    <text evidence="1">The sequence shown here is derived from an EMBL/GenBank/DDBJ whole genome shotgun (WGS) entry which is preliminary data.</text>
</comment>
<keyword evidence="2" id="KW-1185">Reference proteome</keyword>
<dbReference type="AlphaFoldDB" id="A0AAV5IGJ8"/>
<name>A0AAV5IGJ8_9ROSI</name>
<evidence type="ECO:0000313" key="2">
    <source>
        <dbReference type="Proteomes" id="UP001054252"/>
    </source>
</evidence>
<gene>
    <name evidence="1" type="ORF">SLEP1_g10128</name>
</gene>
<evidence type="ECO:0000313" key="1">
    <source>
        <dbReference type="EMBL" id="GKU96947.1"/>
    </source>
</evidence>
<organism evidence="1 2">
    <name type="scientific">Rubroshorea leprosula</name>
    <dbReference type="NCBI Taxonomy" id="152421"/>
    <lineage>
        <taxon>Eukaryota</taxon>
        <taxon>Viridiplantae</taxon>
        <taxon>Streptophyta</taxon>
        <taxon>Embryophyta</taxon>
        <taxon>Tracheophyta</taxon>
        <taxon>Spermatophyta</taxon>
        <taxon>Magnoliopsida</taxon>
        <taxon>eudicotyledons</taxon>
        <taxon>Gunneridae</taxon>
        <taxon>Pentapetalae</taxon>
        <taxon>rosids</taxon>
        <taxon>malvids</taxon>
        <taxon>Malvales</taxon>
        <taxon>Dipterocarpaceae</taxon>
        <taxon>Rubroshorea</taxon>
    </lineage>
</organism>
<dbReference type="EMBL" id="BPVZ01000011">
    <property type="protein sequence ID" value="GKU96947.1"/>
    <property type="molecule type" value="Genomic_DNA"/>
</dbReference>
<accession>A0AAV5IGJ8</accession>